<dbReference type="Proteomes" id="UP001153069">
    <property type="component" value="Unassembled WGS sequence"/>
</dbReference>
<protein>
    <submittedName>
        <fullName evidence="2">Uncharacterized protein</fullName>
    </submittedName>
</protein>
<evidence type="ECO:0000313" key="3">
    <source>
        <dbReference type="Proteomes" id="UP001153069"/>
    </source>
</evidence>
<keyword evidence="3" id="KW-1185">Reference proteome</keyword>
<evidence type="ECO:0000256" key="1">
    <source>
        <dbReference type="SAM" id="MobiDB-lite"/>
    </source>
</evidence>
<organism evidence="2 3">
    <name type="scientific">Seminavis robusta</name>
    <dbReference type="NCBI Taxonomy" id="568900"/>
    <lineage>
        <taxon>Eukaryota</taxon>
        <taxon>Sar</taxon>
        <taxon>Stramenopiles</taxon>
        <taxon>Ochrophyta</taxon>
        <taxon>Bacillariophyta</taxon>
        <taxon>Bacillariophyceae</taxon>
        <taxon>Bacillariophycidae</taxon>
        <taxon>Naviculales</taxon>
        <taxon>Naviculaceae</taxon>
        <taxon>Seminavis</taxon>
    </lineage>
</organism>
<feature type="compositionally biased region" description="Basic and acidic residues" evidence="1">
    <location>
        <begin position="126"/>
        <end position="138"/>
    </location>
</feature>
<accession>A0A9N8E1I5</accession>
<evidence type="ECO:0000313" key="2">
    <source>
        <dbReference type="EMBL" id="CAB9510796.1"/>
    </source>
</evidence>
<dbReference type="AlphaFoldDB" id="A0A9N8E1I5"/>
<name>A0A9N8E1I5_9STRA</name>
<reference evidence="2" key="1">
    <citation type="submission" date="2020-06" db="EMBL/GenBank/DDBJ databases">
        <authorList>
            <consortium name="Plant Systems Biology data submission"/>
        </authorList>
    </citation>
    <scope>NUCLEOTIDE SEQUENCE</scope>
    <source>
        <strain evidence="2">D6</strain>
    </source>
</reference>
<feature type="region of interest" description="Disordered" evidence="1">
    <location>
        <begin position="62"/>
        <end position="81"/>
    </location>
</feature>
<feature type="region of interest" description="Disordered" evidence="1">
    <location>
        <begin position="112"/>
        <end position="154"/>
    </location>
</feature>
<proteinExistence type="predicted"/>
<comment type="caution">
    <text evidence="2">The sequence shown here is derived from an EMBL/GenBank/DDBJ whole genome shotgun (WGS) entry which is preliminary data.</text>
</comment>
<sequence>MSLEQLEQQIQVATMAMERANQSGDKKLTGKLKKELKSFKKVLEKSKSRLKELEQIKKQCDDLSATREVRTKSRDSKDEAEKAVLKLKKSKDDDSYNKPIIIPWLNKGKGKKKAEVVDQRDEEEQESRRTSDLEKSFGDQEIYTSPKDSDSISSLGSQIFGTSEITKHVNKEQTLIDFRALGKSYEQELALLNSVEETDEAGLLDLVRSRSDVLMANMMTAQNIAEQELKARERYIKATKEHQKLQKAGVAPGTMQWRKSEKLLRDSYAQIEYWEMLGEEQQSHASSGIAAKSALGKLNPRDARMIDFDAEETKARDNYLYAMMHHQGLVNRGVATSSPQWKESQKKLEECLSALQYWEGRREIVVIPSYVQPTTL</sequence>
<gene>
    <name evidence="2" type="ORF">SEMRO_453_G146100.1</name>
</gene>
<dbReference type="EMBL" id="CAICTM010000452">
    <property type="protein sequence ID" value="CAB9510796.1"/>
    <property type="molecule type" value="Genomic_DNA"/>
</dbReference>